<evidence type="ECO:0000313" key="4">
    <source>
        <dbReference type="Proteomes" id="UP000192907"/>
    </source>
</evidence>
<dbReference type="PROSITE" id="PS50213">
    <property type="entry name" value="FAS1"/>
    <property type="match status" value="2"/>
</dbReference>
<dbReference type="InterPro" id="IPR036378">
    <property type="entry name" value="FAS1_dom_sf"/>
</dbReference>
<keyword evidence="1" id="KW-0732">Signal</keyword>
<gene>
    <name evidence="3" type="ORF">SAMN06296036_10594</name>
</gene>
<feature type="chain" id="PRO_5013255301" evidence="1">
    <location>
        <begin position="29"/>
        <end position="303"/>
    </location>
</feature>
<proteinExistence type="predicted"/>
<evidence type="ECO:0000313" key="3">
    <source>
        <dbReference type="EMBL" id="SMF11512.1"/>
    </source>
</evidence>
<dbReference type="EMBL" id="FWZT01000005">
    <property type="protein sequence ID" value="SMF11512.1"/>
    <property type="molecule type" value="Genomic_DNA"/>
</dbReference>
<dbReference type="SMART" id="SM00554">
    <property type="entry name" value="FAS1"/>
    <property type="match status" value="2"/>
</dbReference>
<dbReference type="FunFam" id="2.30.180.10:FF:000032">
    <property type="entry name" value="Fasciclin domain-containing protein, putative"/>
    <property type="match status" value="2"/>
</dbReference>
<dbReference type="STRING" id="1513793.SAMN06296036_10594"/>
<feature type="signal peptide" evidence="1">
    <location>
        <begin position="1"/>
        <end position="28"/>
    </location>
</feature>
<dbReference type="RefSeq" id="WP_159455236.1">
    <property type="nucleotide sequence ID" value="NZ_FWZT01000005.1"/>
</dbReference>
<keyword evidence="4" id="KW-1185">Reference proteome</keyword>
<reference evidence="4" key="1">
    <citation type="submission" date="2017-04" db="EMBL/GenBank/DDBJ databases">
        <authorList>
            <person name="Varghese N."/>
            <person name="Submissions S."/>
        </authorList>
    </citation>
    <scope>NUCLEOTIDE SEQUENCE [LARGE SCALE GENOMIC DNA]</scope>
    <source>
        <strain evidence="4">RKEM611</strain>
    </source>
</reference>
<dbReference type="Proteomes" id="UP000192907">
    <property type="component" value="Unassembled WGS sequence"/>
</dbReference>
<accession>A0A1Y6BMP8</accession>
<dbReference type="GO" id="GO:0005615">
    <property type="term" value="C:extracellular space"/>
    <property type="evidence" value="ECO:0007669"/>
    <property type="project" value="TreeGrafter"/>
</dbReference>
<dbReference type="Pfam" id="PF02469">
    <property type="entry name" value="Fasciclin"/>
    <property type="match status" value="2"/>
</dbReference>
<feature type="domain" description="FAS1" evidence="2">
    <location>
        <begin position="32"/>
        <end position="162"/>
    </location>
</feature>
<dbReference type="SUPFAM" id="SSF82153">
    <property type="entry name" value="FAS1 domain"/>
    <property type="match status" value="2"/>
</dbReference>
<dbReference type="InterPro" id="IPR050904">
    <property type="entry name" value="Adhesion/Biosynth-related"/>
</dbReference>
<dbReference type="PANTHER" id="PTHR10900:SF77">
    <property type="entry name" value="FI19380P1"/>
    <property type="match status" value="1"/>
</dbReference>
<feature type="domain" description="FAS1" evidence="2">
    <location>
        <begin position="167"/>
        <end position="298"/>
    </location>
</feature>
<sequence length="303" mass="31621">MFLQSVKNAVIGGSLAAGLFLSAGQAFAGKGSFKIGDILERTGKFQTLTTALQLTGLDQAIAGDDALTVLAPTDKAFEKLGSETLEGLINNPEKLSEILLYHVIPGEVGLFEALQAQEAATLNSASVSFSMEGFGFFVNDARIVFPNIRASNGVIHAIDSVLLPPAPPSIADIAAGNEQFSTLVAALQATGLDQVLAGEGTFTVFAPTNEAFAKLGEETINALLKDPETLSNILLYHVVPEAAVEAATAVTLKSATMANGKETKLMFDGKDLFINDSKVIATDIMASNGVIHVIDTVLVPSAK</sequence>
<dbReference type="InterPro" id="IPR000782">
    <property type="entry name" value="FAS1_domain"/>
</dbReference>
<dbReference type="PANTHER" id="PTHR10900">
    <property type="entry name" value="PERIOSTIN-RELATED"/>
    <property type="match status" value="1"/>
</dbReference>
<name>A0A1Y6BMP8_9BACT</name>
<dbReference type="AlphaFoldDB" id="A0A1Y6BMP8"/>
<dbReference type="Gene3D" id="2.30.180.10">
    <property type="entry name" value="FAS1 domain"/>
    <property type="match status" value="2"/>
</dbReference>
<protein>
    <submittedName>
        <fullName evidence="3">Uncaracterized surface protein containing fasciclin (FAS1) repeats</fullName>
    </submittedName>
</protein>
<evidence type="ECO:0000259" key="2">
    <source>
        <dbReference type="PROSITE" id="PS50213"/>
    </source>
</evidence>
<evidence type="ECO:0000256" key="1">
    <source>
        <dbReference type="SAM" id="SignalP"/>
    </source>
</evidence>
<organism evidence="3 4">
    <name type="scientific">Pseudobacteriovorax antillogorgiicola</name>
    <dbReference type="NCBI Taxonomy" id="1513793"/>
    <lineage>
        <taxon>Bacteria</taxon>
        <taxon>Pseudomonadati</taxon>
        <taxon>Bdellovibrionota</taxon>
        <taxon>Oligoflexia</taxon>
        <taxon>Oligoflexales</taxon>
        <taxon>Pseudobacteriovoracaceae</taxon>
        <taxon>Pseudobacteriovorax</taxon>
    </lineage>
</organism>